<accession>A0AAN9VE72</accession>
<evidence type="ECO:0000313" key="3">
    <source>
        <dbReference type="Proteomes" id="UP001378592"/>
    </source>
</evidence>
<evidence type="ECO:0000313" key="2">
    <source>
        <dbReference type="EMBL" id="KAK7789796.1"/>
    </source>
</evidence>
<proteinExistence type="predicted"/>
<dbReference type="Proteomes" id="UP001378592">
    <property type="component" value="Unassembled WGS sequence"/>
</dbReference>
<feature type="region of interest" description="Disordered" evidence="1">
    <location>
        <begin position="1"/>
        <end position="62"/>
    </location>
</feature>
<organism evidence="2 3">
    <name type="scientific">Gryllus longicercus</name>
    <dbReference type="NCBI Taxonomy" id="2509291"/>
    <lineage>
        <taxon>Eukaryota</taxon>
        <taxon>Metazoa</taxon>
        <taxon>Ecdysozoa</taxon>
        <taxon>Arthropoda</taxon>
        <taxon>Hexapoda</taxon>
        <taxon>Insecta</taxon>
        <taxon>Pterygota</taxon>
        <taxon>Neoptera</taxon>
        <taxon>Polyneoptera</taxon>
        <taxon>Orthoptera</taxon>
        <taxon>Ensifera</taxon>
        <taxon>Gryllidea</taxon>
        <taxon>Grylloidea</taxon>
        <taxon>Gryllidae</taxon>
        <taxon>Gryllinae</taxon>
        <taxon>Gryllus</taxon>
    </lineage>
</organism>
<comment type="caution">
    <text evidence="2">The sequence shown here is derived from an EMBL/GenBank/DDBJ whole genome shotgun (WGS) entry which is preliminary data.</text>
</comment>
<evidence type="ECO:0000256" key="1">
    <source>
        <dbReference type="SAM" id="MobiDB-lite"/>
    </source>
</evidence>
<name>A0AAN9VE72_9ORTH</name>
<feature type="compositionally biased region" description="Basic residues" evidence="1">
    <location>
        <begin position="15"/>
        <end position="25"/>
    </location>
</feature>
<reference evidence="2 3" key="1">
    <citation type="submission" date="2024-03" db="EMBL/GenBank/DDBJ databases">
        <title>The genome assembly and annotation of the cricket Gryllus longicercus Weissman &amp; Gray.</title>
        <authorList>
            <person name="Szrajer S."/>
            <person name="Gray D."/>
            <person name="Ylla G."/>
        </authorList>
    </citation>
    <scope>NUCLEOTIDE SEQUENCE [LARGE SCALE GENOMIC DNA]</scope>
    <source>
        <strain evidence="2">DAG 2021-001</strain>
        <tissue evidence="2">Whole body minus gut</tissue>
    </source>
</reference>
<sequence>MKTDHSVPTSTGRRGANKHLPRRRCLSSSPAGGGARVAEGLSPPPTRDDVSASPPPSQNTSAAFPEARLASARLLFSSSQNALTHVGSSGARARSCNGRSPSRQAARTVRLISLLARFVDICKQDGLCLLGDWRATTSGSLQSRNLIQKFSVITYVFFEIKYYYYCCCYYY</sequence>
<dbReference type="EMBL" id="JAZDUA010000708">
    <property type="protein sequence ID" value="KAK7789796.1"/>
    <property type="molecule type" value="Genomic_DNA"/>
</dbReference>
<feature type="compositionally biased region" description="Polar residues" evidence="1">
    <location>
        <begin position="1"/>
        <end position="12"/>
    </location>
</feature>
<protein>
    <submittedName>
        <fullName evidence="2">Uncharacterized protein</fullName>
    </submittedName>
</protein>
<keyword evidence="3" id="KW-1185">Reference proteome</keyword>
<dbReference type="AlphaFoldDB" id="A0AAN9VE72"/>
<gene>
    <name evidence="2" type="ORF">R5R35_012342</name>
</gene>